<comment type="similarity">
    <text evidence="1 2">Belongs to the arylamine N-acetyltransferase family.</text>
</comment>
<dbReference type="Pfam" id="PF00797">
    <property type="entry name" value="Acetyltransf_2"/>
    <property type="match status" value="1"/>
</dbReference>
<dbReference type="SUPFAM" id="SSF54001">
    <property type="entry name" value="Cysteine proteinases"/>
    <property type="match status" value="1"/>
</dbReference>
<sequence>MTALIEHHLAAIPFENIDVLLGRDIDIEPEAIDAKLIDRERGGYCFEHNNLFARVLEALGFEVDRLAARVTFGRAPDAPPLPRTHMTLRVESEGRHWLVDVGFGGVCPIAPLALDTAEPQPTSLETFRVLPGRDGWIAEFEADGAWRGMYEVSPERLGAIDYAPLNWFTSTHPESIFKHHLMAAIVTRGARHGLLDNRLTTRHADGTQTSRTLDADELARVLVEPFGLTIEPEWRALIERLARDEAEAPRV</sequence>
<evidence type="ECO:0000256" key="1">
    <source>
        <dbReference type="ARBA" id="ARBA00006547"/>
    </source>
</evidence>
<dbReference type="Gene3D" id="3.30.2140.10">
    <property type="entry name" value="Arylamine N-acetyltransferase"/>
    <property type="match status" value="1"/>
</dbReference>
<evidence type="ECO:0000313" key="3">
    <source>
        <dbReference type="EMBL" id="RKP56050.1"/>
    </source>
</evidence>
<name>A0A494Y806_9BURK</name>
<protein>
    <submittedName>
        <fullName evidence="3">Arylamine N-acetyltransferase</fullName>
    </submittedName>
</protein>
<dbReference type="InterPro" id="IPR038765">
    <property type="entry name" value="Papain-like_cys_pep_sf"/>
</dbReference>
<accession>A0A494Y806</accession>
<keyword evidence="4" id="KW-1185">Reference proteome</keyword>
<dbReference type="Gene3D" id="2.40.128.150">
    <property type="entry name" value="Cysteine proteinases"/>
    <property type="match status" value="1"/>
</dbReference>
<comment type="caution">
    <text evidence="3">The sequence shown here is derived from an EMBL/GenBank/DDBJ whole genome shotgun (WGS) entry which is preliminary data.</text>
</comment>
<evidence type="ECO:0000256" key="2">
    <source>
        <dbReference type="RuleBase" id="RU003452"/>
    </source>
</evidence>
<keyword evidence="3" id="KW-0808">Transferase</keyword>
<dbReference type="PANTHER" id="PTHR11786:SF0">
    <property type="entry name" value="ARYLAMINE N-ACETYLTRANSFERASE 4-RELATED"/>
    <property type="match status" value="1"/>
</dbReference>
<dbReference type="Proteomes" id="UP000270342">
    <property type="component" value="Unassembled WGS sequence"/>
</dbReference>
<dbReference type="EMBL" id="RBZU01000004">
    <property type="protein sequence ID" value="RKP56050.1"/>
    <property type="molecule type" value="Genomic_DNA"/>
</dbReference>
<dbReference type="PANTHER" id="PTHR11786">
    <property type="entry name" value="N-HYDROXYARYLAMINE O-ACETYLTRANSFERASE"/>
    <property type="match status" value="1"/>
</dbReference>
<dbReference type="AlphaFoldDB" id="A0A494Y806"/>
<proteinExistence type="inferred from homology"/>
<reference evidence="3 4" key="1">
    <citation type="submission" date="2018-10" db="EMBL/GenBank/DDBJ databases">
        <title>Robbsia sp. DHC34, isolated from soil.</title>
        <authorList>
            <person name="Gao Z.-H."/>
            <person name="Qiu L.-H."/>
        </authorList>
    </citation>
    <scope>NUCLEOTIDE SEQUENCE [LARGE SCALE GENOMIC DNA]</scope>
    <source>
        <strain evidence="3 4">DHC34</strain>
    </source>
</reference>
<dbReference type="PRINTS" id="PR01543">
    <property type="entry name" value="ANATRNSFRASE"/>
</dbReference>
<dbReference type="OrthoDB" id="7181050at2"/>
<gene>
    <name evidence="3" type="ORF">D7S86_12100</name>
</gene>
<dbReference type="InterPro" id="IPR001447">
    <property type="entry name" value="Arylamine_N-AcTrfase"/>
</dbReference>
<evidence type="ECO:0000313" key="4">
    <source>
        <dbReference type="Proteomes" id="UP000270342"/>
    </source>
</evidence>
<organism evidence="3 4">
    <name type="scientific">Pararobbsia silviterrae</name>
    <dbReference type="NCBI Taxonomy" id="1792498"/>
    <lineage>
        <taxon>Bacteria</taxon>
        <taxon>Pseudomonadati</taxon>
        <taxon>Pseudomonadota</taxon>
        <taxon>Betaproteobacteria</taxon>
        <taxon>Burkholderiales</taxon>
        <taxon>Burkholderiaceae</taxon>
        <taxon>Pararobbsia</taxon>
    </lineage>
</organism>
<dbReference type="GO" id="GO:0016407">
    <property type="term" value="F:acetyltransferase activity"/>
    <property type="evidence" value="ECO:0007669"/>
    <property type="project" value="InterPro"/>
</dbReference>